<sequence length="430" mass="45926">MAANNPVPKIYRAVIEDVIKNVRESFLNEGVDEAILNELKQLWENKLQQSRAIDVIPSDVNVRVSLTYPHSSQTAASSTQSSLPTTVQPAPKPAARPQATAVAPTTTPTQTVFRNAAGQQQQVVYVSNHPTLGHVGPMTGAAVQATMALQNAAAAAGRGQPQAIIRQPIMGMPGQVIVQAQPGAPNIYQHFQGHVAAVGQRVIYAPATATPATVAAAAAQPAQIQAAQQQQAAAVAAAQRTQQVAAAQRTQQIAAAQRAQQAAAAAAAAGQKPPNRNIVQVDGANDEQETCCSPTTSTSTKPRQQPRCRKPSKEIILQFDGPNDSDSEDEEEEEEEDFDNVDIPVAAGGISGGGVDIDEPGEEEEPLNSEDDVTDDEEQADLFDTDNVVVCQYDKIARTRNRWKFHLKDGIMNLNSKDFVFHKANGDAEW</sequence>
<dbReference type="FunFam" id="2.30.18.10:FF:000002">
    <property type="entry name" value="Transcription initiation factor IIA subunit 1"/>
    <property type="match status" value="1"/>
</dbReference>
<dbReference type="InterPro" id="IPR009088">
    <property type="entry name" value="TFIIA_b-brl"/>
</dbReference>
<dbReference type="GO" id="GO:0005672">
    <property type="term" value="C:transcription factor TFIIA complex"/>
    <property type="evidence" value="ECO:0007669"/>
    <property type="project" value="InterPro"/>
</dbReference>
<evidence type="ECO:0008006" key="9">
    <source>
        <dbReference type="Google" id="ProtNLM"/>
    </source>
</evidence>
<evidence type="ECO:0000313" key="7">
    <source>
        <dbReference type="EnsemblMetazoa" id="CLYHEMP009574.1"/>
    </source>
</evidence>
<feature type="compositionally biased region" description="Low complexity" evidence="6">
    <location>
        <begin position="93"/>
        <end position="106"/>
    </location>
</feature>
<dbReference type="AlphaFoldDB" id="A0A7M5VEB0"/>
<dbReference type="Pfam" id="PF03153">
    <property type="entry name" value="TFIIA"/>
    <property type="match status" value="1"/>
</dbReference>
<dbReference type="Gene3D" id="2.30.18.10">
    <property type="entry name" value="Transcription factor IIA (TFIIA), beta-barrel domain"/>
    <property type="match status" value="1"/>
</dbReference>
<dbReference type="CDD" id="cd07976">
    <property type="entry name" value="TFIIA_alpha_beta_like"/>
    <property type="match status" value="2"/>
</dbReference>
<feature type="region of interest" description="Disordered" evidence="6">
    <location>
        <begin position="71"/>
        <end position="106"/>
    </location>
</feature>
<feature type="compositionally biased region" description="Low complexity" evidence="6">
    <location>
        <begin position="290"/>
        <end position="300"/>
    </location>
</feature>
<dbReference type="PANTHER" id="PTHR12694:SF8">
    <property type="entry name" value="TRANSCRIPTION INITIATION FACTOR IIA SUBUNIT 1"/>
    <property type="match status" value="1"/>
</dbReference>
<feature type="compositionally biased region" description="Acidic residues" evidence="6">
    <location>
        <begin position="323"/>
        <end position="340"/>
    </location>
</feature>
<evidence type="ECO:0000256" key="5">
    <source>
        <dbReference type="ARBA" id="ARBA00023242"/>
    </source>
</evidence>
<evidence type="ECO:0000256" key="6">
    <source>
        <dbReference type="SAM" id="MobiDB-lite"/>
    </source>
</evidence>
<evidence type="ECO:0000313" key="8">
    <source>
        <dbReference type="Proteomes" id="UP000594262"/>
    </source>
</evidence>
<comment type="subcellular location">
    <subcellularLocation>
        <location evidence="1">Nucleus</location>
    </subcellularLocation>
</comment>
<dbReference type="PANTHER" id="PTHR12694">
    <property type="entry name" value="TRANSCRIPTION INITIATION FACTOR IIA SUBUNIT 1"/>
    <property type="match status" value="1"/>
</dbReference>
<dbReference type="RefSeq" id="XP_066931382.1">
    <property type="nucleotide sequence ID" value="XM_067075281.1"/>
</dbReference>
<feature type="region of interest" description="Disordered" evidence="6">
    <location>
        <begin position="266"/>
        <end position="378"/>
    </location>
</feature>
<evidence type="ECO:0000256" key="3">
    <source>
        <dbReference type="ARBA" id="ARBA00023015"/>
    </source>
</evidence>
<keyword evidence="4" id="KW-0804">Transcription</keyword>
<keyword evidence="5" id="KW-0539">Nucleus</keyword>
<dbReference type="GO" id="GO:0006367">
    <property type="term" value="P:transcription initiation at RNA polymerase II promoter"/>
    <property type="evidence" value="ECO:0007669"/>
    <property type="project" value="InterPro"/>
</dbReference>
<dbReference type="EnsemblMetazoa" id="CLYHEMT009574.1">
    <property type="protein sequence ID" value="CLYHEMP009574.1"/>
    <property type="gene ID" value="CLYHEMG009574"/>
</dbReference>
<dbReference type="SUPFAM" id="SSF47396">
    <property type="entry name" value="Transcription factor IIA (TFIIA), alpha-helical domain"/>
    <property type="match status" value="1"/>
</dbReference>
<protein>
    <recommendedName>
        <fullName evidence="9">Transcription initiation factor IIA subunit 1</fullName>
    </recommendedName>
</protein>
<dbReference type="Gene3D" id="1.10.287.100">
    <property type="match status" value="1"/>
</dbReference>
<dbReference type="InterPro" id="IPR004855">
    <property type="entry name" value="TFIIA_asu/bsu"/>
</dbReference>
<feature type="compositionally biased region" description="Low complexity" evidence="6">
    <location>
        <begin position="71"/>
        <end position="82"/>
    </location>
</feature>
<dbReference type="OrthoDB" id="6275927at2759"/>
<proteinExistence type="inferred from homology"/>
<accession>A0A7M5VEB0</accession>
<evidence type="ECO:0000256" key="4">
    <source>
        <dbReference type="ARBA" id="ARBA00023163"/>
    </source>
</evidence>
<evidence type="ECO:0000256" key="1">
    <source>
        <dbReference type="ARBA" id="ARBA00004123"/>
    </source>
</evidence>
<dbReference type="SUPFAM" id="SSF50784">
    <property type="entry name" value="Transcription factor IIA (TFIIA), beta-barrel domain"/>
    <property type="match status" value="1"/>
</dbReference>
<comment type="similarity">
    <text evidence="2">Belongs to the TFIIA subunit 1 family.</text>
</comment>
<name>A0A7M5VEB0_9CNID</name>
<dbReference type="FunFam" id="1.10.287.100:FF:000001">
    <property type="entry name" value="Transcription initiation factor IIA subunit"/>
    <property type="match status" value="1"/>
</dbReference>
<reference evidence="7" key="1">
    <citation type="submission" date="2021-01" db="UniProtKB">
        <authorList>
            <consortium name="EnsemblMetazoa"/>
        </authorList>
    </citation>
    <scope>IDENTIFICATION</scope>
</reference>
<dbReference type="SMART" id="SM01371">
    <property type="entry name" value="TFIIA"/>
    <property type="match status" value="1"/>
</dbReference>
<organism evidence="7 8">
    <name type="scientific">Clytia hemisphaerica</name>
    <dbReference type="NCBI Taxonomy" id="252671"/>
    <lineage>
        <taxon>Eukaryota</taxon>
        <taxon>Metazoa</taxon>
        <taxon>Cnidaria</taxon>
        <taxon>Hydrozoa</taxon>
        <taxon>Hydroidolina</taxon>
        <taxon>Leptothecata</taxon>
        <taxon>Obeliida</taxon>
        <taxon>Clytiidae</taxon>
        <taxon>Clytia</taxon>
    </lineage>
</organism>
<dbReference type="Proteomes" id="UP000594262">
    <property type="component" value="Unplaced"/>
</dbReference>
<keyword evidence="8" id="KW-1185">Reference proteome</keyword>
<feature type="compositionally biased region" description="Acidic residues" evidence="6">
    <location>
        <begin position="356"/>
        <end position="378"/>
    </location>
</feature>
<evidence type="ECO:0000256" key="2">
    <source>
        <dbReference type="ARBA" id="ARBA00010059"/>
    </source>
</evidence>
<dbReference type="GeneID" id="136819110"/>
<keyword evidence="3" id="KW-0805">Transcription regulation</keyword>